<comment type="function">
    <text evidence="6">Part of the phosphoribosylformylglycinamidine synthase complex involved in the purines biosynthetic pathway. Catalyzes the ATP-dependent conversion of formylglycinamide ribonucleotide (FGAR) and glutamine to yield formylglycinamidine ribonucleotide (FGAM) and glutamate. The FGAM synthase complex is composed of three subunits. PurQ produces an ammonia molecule by converting glutamine to glutamate. PurL transfers the ammonia molecule to FGAR to form FGAM in an ATP-dependent manner. PurS interacts with PurQ and PurL and is thought to assist in the transfer of the ammonia molecule from PurQ to PurL.</text>
</comment>
<gene>
    <name evidence="6" type="primary">purS</name>
    <name evidence="7" type="ordered locus">Arcve_1172</name>
</gene>
<name>F2KMI3_ARCVS</name>
<dbReference type="InterPro" id="IPR003850">
    <property type="entry name" value="PurS"/>
</dbReference>
<evidence type="ECO:0000313" key="8">
    <source>
        <dbReference type="Proteomes" id="UP000008136"/>
    </source>
</evidence>
<reference evidence="7 8" key="1">
    <citation type="submission" date="2011-03" db="EMBL/GenBank/DDBJ databases">
        <title>The complete genome of Archaeoglobus veneficus SNP6.</title>
        <authorList>
            <consortium name="US DOE Joint Genome Institute (JGI-PGF)"/>
            <person name="Lucas S."/>
            <person name="Copeland A."/>
            <person name="Lapidus A."/>
            <person name="Bruce D."/>
            <person name="Goodwin L."/>
            <person name="Pitluck S."/>
            <person name="Kyrpides N."/>
            <person name="Mavromatis K."/>
            <person name="Pagani I."/>
            <person name="Ivanova N."/>
            <person name="Mikhailova N."/>
            <person name="Lu M."/>
            <person name="Detter J.C."/>
            <person name="Tapia R."/>
            <person name="Han C."/>
            <person name="Land M."/>
            <person name="Hauser L."/>
            <person name="Markowitz V."/>
            <person name="Cheng J.-F."/>
            <person name="Hugenholtz P."/>
            <person name="Woyke T."/>
            <person name="Wu D."/>
            <person name="Spring S."/>
            <person name="Brambilla E."/>
            <person name="Klenk H.-P."/>
            <person name="Eisen J.A."/>
        </authorList>
    </citation>
    <scope>NUCLEOTIDE SEQUENCE [LARGE SCALE GENOMIC DNA]</scope>
    <source>
        <strain>SNP6</strain>
    </source>
</reference>
<comment type="subcellular location">
    <subcellularLocation>
        <location evidence="6">Cytoplasm</location>
    </subcellularLocation>
</comment>
<dbReference type="GO" id="GO:0005524">
    <property type="term" value="F:ATP binding"/>
    <property type="evidence" value="ECO:0007669"/>
    <property type="project" value="UniProtKB-UniRule"/>
</dbReference>
<dbReference type="AlphaFoldDB" id="F2KMI3"/>
<keyword evidence="1 6" id="KW-0963">Cytoplasm</keyword>
<dbReference type="HOGENOM" id="CLU_164833_3_0_2"/>
<dbReference type="GO" id="GO:0004642">
    <property type="term" value="F:phosphoribosylformylglycinamidine synthase activity"/>
    <property type="evidence" value="ECO:0007669"/>
    <property type="project" value="UniProtKB-UniRule"/>
</dbReference>
<dbReference type="EMBL" id="CP002588">
    <property type="protein sequence ID" value="AEA47180.1"/>
    <property type="molecule type" value="Genomic_DNA"/>
</dbReference>
<comment type="pathway">
    <text evidence="6">Purine metabolism; IMP biosynthesis via de novo pathway; 5-amino-1-(5-phospho-D-ribosyl)imidazole from N(2)-formyl-N(1)-(5-phospho-D-ribosyl)glycinamide: step 1/2.</text>
</comment>
<evidence type="ECO:0000256" key="3">
    <source>
        <dbReference type="ARBA" id="ARBA00022741"/>
    </source>
</evidence>
<dbReference type="GO" id="GO:0005737">
    <property type="term" value="C:cytoplasm"/>
    <property type="evidence" value="ECO:0007669"/>
    <property type="project" value="UniProtKB-SubCell"/>
</dbReference>
<dbReference type="UniPathway" id="UPA00074">
    <property type="reaction ID" value="UER00128"/>
</dbReference>
<comment type="catalytic activity">
    <reaction evidence="6">
        <text>N(2)-formyl-N(1)-(5-phospho-beta-D-ribosyl)glycinamide + L-glutamine + ATP + H2O = 2-formamido-N(1)-(5-O-phospho-beta-D-ribosyl)acetamidine + L-glutamate + ADP + phosphate + H(+)</text>
        <dbReference type="Rhea" id="RHEA:17129"/>
        <dbReference type="ChEBI" id="CHEBI:15377"/>
        <dbReference type="ChEBI" id="CHEBI:15378"/>
        <dbReference type="ChEBI" id="CHEBI:29985"/>
        <dbReference type="ChEBI" id="CHEBI:30616"/>
        <dbReference type="ChEBI" id="CHEBI:43474"/>
        <dbReference type="ChEBI" id="CHEBI:58359"/>
        <dbReference type="ChEBI" id="CHEBI:147286"/>
        <dbReference type="ChEBI" id="CHEBI:147287"/>
        <dbReference type="ChEBI" id="CHEBI:456216"/>
        <dbReference type="EC" id="6.3.5.3"/>
    </reaction>
</comment>
<dbReference type="RefSeq" id="WP_013683843.1">
    <property type="nucleotide sequence ID" value="NC_015320.1"/>
</dbReference>
<dbReference type="SUPFAM" id="SSF82697">
    <property type="entry name" value="PurS-like"/>
    <property type="match status" value="1"/>
</dbReference>
<proteinExistence type="inferred from homology"/>
<dbReference type="Pfam" id="PF02700">
    <property type="entry name" value="PurS"/>
    <property type="match status" value="1"/>
</dbReference>
<organism evidence="7 8">
    <name type="scientific">Archaeoglobus veneficus (strain DSM 11195 / SNP6)</name>
    <dbReference type="NCBI Taxonomy" id="693661"/>
    <lineage>
        <taxon>Archaea</taxon>
        <taxon>Methanobacteriati</taxon>
        <taxon>Methanobacteriota</taxon>
        <taxon>Archaeoglobi</taxon>
        <taxon>Archaeoglobales</taxon>
        <taxon>Archaeoglobaceae</taxon>
        <taxon>Archaeoglobus</taxon>
    </lineage>
</organism>
<keyword evidence="5 6" id="KW-0067">ATP-binding</keyword>
<dbReference type="InterPro" id="IPR036604">
    <property type="entry name" value="PurS-like_sf"/>
</dbReference>
<dbReference type="eggNOG" id="arCOG04462">
    <property type="taxonomic scope" value="Archaea"/>
</dbReference>
<keyword evidence="3 6" id="KW-0547">Nucleotide-binding</keyword>
<evidence type="ECO:0000256" key="5">
    <source>
        <dbReference type="ARBA" id="ARBA00022840"/>
    </source>
</evidence>
<dbReference type="GO" id="GO:0006189">
    <property type="term" value="P:'de novo' IMP biosynthetic process"/>
    <property type="evidence" value="ECO:0007669"/>
    <property type="project" value="UniProtKB-UniRule"/>
</dbReference>
<dbReference type="NCBIfam" id="TIGR00302">
    <property type="entry name" value="phosphoribosylformylglycinamidine synthase subunit PurS"/>
    <property type="match status" value="1"/>
</dbReference>
<protein>
    <recommendedName>
        <fullName evidence="6">Phosphoribosylformylglycinamidine synthase subunit PurS</fullName>
        <shortName evidence="6">FGAM synthase</shortName>
        <ecNumber evidence="6">6.3.5.3</ecNumber>
    </recommendedName>
    <alternativeName>
        <fullName evidence="6">Formylglycinamide ribonucleotide amidotransferase subunit III</fullName>
        <shortName evidence="6">FGAR amidotransferase III</shortName>
        <shortName evidence="6">FGAR-AT III</shortName>
    </alternativeName>
    <alternativeName>
        <fullName evidence="6">Phosphoribosylformylglycinamidine synthase subunit III</fullName>
    </alternativeName>
</protein>
<evidence type="ECO:0000313" key="7">
    <source>
        <dbReference type="EMBL" id="AEA47180.1"/>
    </source>
</evidence>
<dbReference type="PANTHER" id="PTHR34696">
    <property type="entry name" value="PHOSPHORIBOSYLFORMYLGLYCINAMIDINE SYNTHASE SUBUNIT PURS"/>
    <property type="match status" value="1"/>
</dbReference>
<dbReference type="PANTHER" id="PTHR34696:SF1">
    <property type="entry name" value="PHOSPHORIBOSYLFORMYLGLYCINAMIDINE SYNTHASE SUBUNIT PURS"/>
    <property type="match status" value="1"/>
</dbReference>
<evidence type="ECO:0000256" key="4">
    <source>
        <dbReference type="ARBA" id="ARBA00022755"/>
    </source>
</evidence>
<dbReference type="NCBIfam" id="NF004630">
    <property type="entry name" value="PRK05974.1"/>
    <property type="match status" value="1"/>
</dbReference>
<dbReference type="HAMAP" id="MF_01926">
    <property type="entry name" value="PurS"/>
    <property type="match status" value="1"/>
</dbReference>
<dbReference type="STRING" id="693661.Arcve_1172"/>
<comment type="subunit">
    <text evidence="6">Part of the FGAM synthase complex composed of 1 PurL, 1 PurQ and 2 PurS subunits.</text>
</comment>
<evidence type="ECO:0000256" key="1">
    <source>
        <dbReference type="ARBA" id="ARBA00022490"/>
    </source>
</evidence>
<keyword evidence="2 6" id="KW-0436">Ligase</keyword>
<dbReference type="Gene3D" id="3.30.1280.10">
    <property type="entry name" value="Phosphoribosylformylglycinamidine synthase subunit PurS"/>
    <property type="match status" value="1"/>
</dbReference>
<keyword evidence="8" id="KW-1185">Reference proteome</keyword>
<dbReference type="Proteomes" id="UP000008136">
    <property type="component" value="Chromosome"/>
</dbReference>
<dbReference type="GeneID" id="10394289"/>
<keyword evidence="4 6" id="KW-0658">Purine biosynthesis</keyword>
<evidence type="ECO:0000256" key="2">
    <source>
        <dbReference type="ARBA" id="ARBA00022598"/>
    </source>
</evidence>
<sequence length="80" mass="9343">MIADVYIELKEGVTDPEGEATKKALRLLGFKKVKSVSSRKVFRIEIDARSKEEAEREIKLMCEKLLVNPVIQNYYIRWVE</sequence>
<evidence type="ECO:0000256" key="6">
    <source>
        <dbReference type="HAMAP-Rule" id="MF_01926"/>
    </source>
</evidence>
<dbReference type="KEGG" id="ave:Arcve_1172"/>
<dbReference type="OrthoDB" id="56303at2157"/>
<dbReference type="EC" id="6.3.5.3" evidence="6"/>
<accession>F2KMI3</accession>
<comment type="similarity">
    <text evidence="6">Belongs to the PurS family.</text>
</comment>